<evidence type="ECO:0000313" key="2">
    <source>
        <dbReference type="Proteomes" id="UP001165960"/>
    </source>
</evidence>
<dbReference type="Proteomes" id="UP001165960">
    <property type="component" value="Unassembled WGS sequence"/>
</dbReference>
<organism evidence="1 2">
    <name type="scientific">Entomophthora muscae</name>
    <dbReference type="NCBI Taxonomy" id="34485"/>
    <lineage>
        <taxon>Eukaryota</taxon>
        <taxon>Fungi</taxon>
        <taxon>Fungi incertae sedis</taxon>
        <taxon>Zoopagomycota</taxon>
        <taxon>Entomophthoromycotina</taxon>
        <taxon>Entomophthoromycetes</taxon>
        <taxon>Entomophthorales</taxon>
        <taxon>Entomophthoraceae</taxon>
        <taxon>Entomophthora</taxon>
    </lineage>
</organism>
<comment type="caution">
    <text evidence="1">The sequence shown here is derived from an EMBL/GenBank/DDBJ whole genome shotgun (WGS) entry which is preliminary data.</text>
</comment>
<reference evidence="1" key="1">
    <citation type="submission" date="2022-04" db="EMBL/GenBank/DDBJ databases">
        <title>Genome of the entomopathogenic fungus Entomophthora muscae.</title>
        <authorList>
            <person name="Elya C."/>
            <person name="Lovett B.R."/>
            <person name="Lee E."/>
            <person name="Macias A.M."/>
            <person name="Hajek A.E."/>
            <person name="De Bivort B.L."/>
            <person name="Kasson M.T."/>
            <person name="De Fine Licht H.H."/>
            <person name="Stajich J.E."/>
        </authorList>
    </citation>
    <scope>NUCLEOTIDE SEQUENCE</scope>
    <source>
        <strain evidence="1">Berkeley</strain>
    </source>
</reference>
<dbReference type="EMBL" id="QTSX02006604">
    <property type="protein sequence ID" value="KAJ9052787.1"/>
    <property type="molecule type" value="Genomic_DNA"/>
</dbReference>
<proteinExistence type="predicted"/>
<sequence length="343" mass="38584">MQMTPIPVTVFTGFLGSGKTTILLSLTSKLPKDYKVAILKNEFGDNEIDSKLISQAAGTKGSHLEVQEMLNGCLCCVLVGQMKTALLEMKEKFNPDRILIETSGSAFPAPIAWQVRQLSQEGFVLDAIVTVVDCMNFMGYEDKSYTAKLQAQYTDLIILNKHELVTQEQLDLVIDRVNDLNTDTPKIRYDFTNGADPDLMLGLDSQLFLSSNSESFMTSDHHKTEIDIIQISTPIDEVSEILSKDQISTFLSNLDKEDVFRVKGLVRCSEDDVPRAPYLINFAFSRGSWSPVTESIENIDNWNSYHYRLTVMGLGLASYRARFLKALKLDESQITYHPANHHH</sequence>
<gene>
    <name evidence="1" type="ORF">DSO57_1030739</name>
</gene>
<protein>
    <submittedName>
        <fullName evidence="1">Uncharacterized protein</fullName>
    </submittedName>
</protein>
<accession>A0ACC2RRV4</accession>
<evidence type="ECO:0000313" key="1">
    <source>
        <dbReference type="EMBL" id="KAJ9052787.1"/>
    </source>
</evidence>
<name>A0ACC2RRV4_9FUNG</name>
<keyword evidence="2" id="KW-1185">Reference proteome</keyword>